<dbReference type="GO" id="GO:0016020">
    <property type="term" value="C:membrane"/>
    <property type="evidence" value="ECO:0007669"/>
    <property type="project" value="UniProtKB-SubCell"/>
</dbReference>
<dbReference type="PANTHER" id="PTHR42198:SF1">
    <property type="entry name" value="INTEGRAL MEMBRANE PROTEIN"/>
    <property type="match status" value="1"/>
</dbReference>
<evidence type="ECO:0000256" key="5">
    <source>
        <dbReference type="SAM" id="Phobius"/>
    </source>
</evidence>
<comment type="subcellular location">
    <subcellularLocation>
        <location evidence="1">Membrane</location>
        <topology evidence="1">Multi-pass membrane protein</topology>
    </subcellularLocation>
</comment>
<evidence type="ECO:0000256" key="1">
    <source>
        <dbReference type="ARBA" id="ARBA00004141"/>
    </source>
</evidence>
<name>A0A1G8Y5W4_9EURY</name>
<evidence type="ECO:0000256" key="4">
    <source>
        <dbReference type="ARBA" id="ARBA00023136"/>
    </source>
</evidence>
<organism evidence="6 7">
    <name type="scientific">Halovenus aranensis</name>
    <dbReference type="NCBI Taxonomy" id="890420"/>
    <lineage>
        <taxon>Archaea</taxon>
        <taxon>Methanobacteriati</taxon>
        <taxon>Methanobacteriota</taxon>
        <taxon>Stenosarchaea group</taxon>
        <taxon>Halobacteria</taxon>
        <taxon>Halobacteriales</taxon>
        <taxon>Haloarculaceae</taxon>
        <taxon>Halovenus</taxon>
    </lineage>
</organism>
<evidence type="ECO:0000313" key="6">
    <source>
        <dbReference type="EMBL" id="SDJ98141.1"/>
    </source>
</evidence>
<dbReference type="RefSeq" id="WP_092703842.1">
    <property type="nucleotide sequence ID" value="NZ_FNFC01000013.1"/>
</dbReference>
<accession>A0A1G8Y5W4</accession>
<evidence type="ECO:0000256" key="2">
    <source>
        <dbReference type="ARBA" id="ARBA00022692"/>
    </source>
</evidence>
<dbReference type="PANTHER" id="PTHR42198">
    <property type="entry name" value="INTEGRAL MEMBRANE PROTEIN"/>
    <property type="match status" value="1"/>
</dbReference>
<dbReference type="SMART" id="SM01415">
    <property type="entry name" value="DUF106"/>
    <property type="match status" value="1"/>
</dbReference>
<dbReference type="Pfam" id="PF01956">
    <property type="entry name" value="EMC3_TMCO1"/>
    <property type="match status" value="1"/>
</dbReference>
<feature type="transmembrane region" description="Helical" evidence="5">
    <location>
        <begin position="231"/>
        <end position="250"/>
    </location>
</feature>
<keyword evidence="4 5" id="KW-0472">Membrane</keyword>
<protein>
    <submittedName>
        <fullName evidence="6">Uncharacterized membrane protein, DUF106 family</fullName>
    </submittedName>
</protein>
<keyword evidence="2 5" id="KW-0812">Transmembrane</keyword>
<keyword evidence="7" id="KW-1185">Reference proteome</keyword>
<dbReference type="OrthoDB" id="84619at2157"/>
<dbReference type="Proteomes" id="UP000198856">
    <property type="component" value="Unassembled WGS sequence"/>
</dbReference>
<evidence type="ECO:0000256" key="3">
    <source>
        <dbReference type="ARBA" id="ARBA00022989"/>
    </source>
</evidence>
<sequence length="311" mass="34894">MPAEQLDTLLADSAMRDAVAVVFDRSDGGADEIDWSDVSDEITGSQWGRLLDAGVLVGSGDGFALAEPERVHDQLADYDVVDDPPEPAESDQEPLLADFELPEVEPVSWSVYDKTAGGFALLLFTGYWSSDVRDAIASVENTVVDSLLGAAPFYLVVLALAVATGFYSTALQLRLVDRDKLQQYRDRMQTLREYRREARDRDDDDALEQLQEKQREAAGDQLGMMKLQFRATVWIMLLTIPIFLWLRWKVRDGHLGTDETGLVVPLAGEVTWQQALLGPMATWIVWYFVCATASRQVIRKFAELWTERRTA</sequence>
<feature type="transmembrane region" description="Helical" evidence="5">
    <location>
        <begin position="270"/>
        <end position="290"/>
    </location>
</feature>
<proteinExistence type="predicted"/>
<dbReference type="STRING" id="890420.SAMN05216226_11392"/>
<dbReference type="InterPro" id="IPR038978">
    <property type="entry name" value="MJ0935"/>
</dbReference>
<feature type="transmembrane region" description="Helical" evidence="5">
    <location>
        <begin position="153"/>
        <end position="176"/>
    </location>
</feature>
<gene>
    <name evidence="6" type="ORF">SAMN05216226_11392</name>
</gene>
<keyword evidence="3 5" id="KW-1133">Transmembrane helix</keyword>
<evidence type="ECO:0000313" key="7">
    <source>
        <dbReference type="Proteomes" id="UP000198856"/>
    </source>
</evidence>
<dbReference type="EMBL" id="FNFC01000013">
    <property type="protein sequence ID" value="SDJ98141.1"/>
    <property type="molecule type" value="Genomic_DNA"/>
</dbReference>
<dbReference type="AlphaFoldDB" id="A0A1G8Y5W4"/>
<reference evidence="6 7" key="1">
    <citation type="submission" date="2016-10" db="EMBL/GenBank/DDBJ databases">
        <authorList>
            <person name="de Groot N.N."/>
        </authorList>
    </citation>
    <scope>NUCLEOTIDE SEQUENCE [LARGE SCALE GENOMIC DNA]</scope>
    <source>
        <strain evidence="6 7">IBRC-M10015</strain>
    </source>
</reference>
<dbReference type="InterPro" id="IPR002809">
    <property type="entry name" value="EMC3/TMCO1"/>
</dbReference>